<reference evidence="1" key="1">
    <citation type="submission" date="2022-08" db="EMBL/GenBank/DDBJ databases">
        <title>Genome Sequencing of Bacteroides fragilis Group Isolates with Nanopore Technology.</title>
        <authorList>
            <person name="Tisza M.J."/>
            <person name="Smith D."/>
            <person name="Dekker J.P."/>
        </authorList>
    </citation>
    <scope>NUCLEOTIDE SEQUENCE</scope>
    <source>
        <strain evidence="1">BFG-70</strain>
    </source>
</reference>
<accession>A0AAQ2NDX3</accession>
<dbReference type="RefSeq" id="WP_196036102.1">
    <property type="nucleotide sequence ID" value="NZ_JADOZX010000024.1"/>
</dbReference>
<dbReference type="AlphaFoldDB" id="A0AAQ2NDX3"/>
<proteinExistence type="predicted"/>
<sequence>MKIINTASGLAYQLTSGTQLKVERPNLFFNEYGEQTFPLDLPDTDLNRKLTGYSDMLANRKKPFANIQATIQDGEYFMPCRQAILGAQRKKSISTSFYMNEGSFLSRISKTSLAEVFGTETIPGVSTVTQGISFCKSLLDNSNPHFAIFPILVELDGQRRFCNRMNYMDVNGKVVTSTSGVLGFYNEFPRSETVNDSPVKLEPGYYMTPFIRSSYLLQRIMSYFGYTLQENFFTRTEPFKDMVFVNNTIDSLVNGSILLAHLVPDCLCSTILNVYRKKFCCEFVSDESNMTVSIELFNEIMSSKAEYDLSSMLTAYPIVDVPEYKQIKLSSEKVIQDGDSFDSIIDLKAKYPEAFYDPDDGAFYRWGYDSTDRILQKVASATIPYYIGGSLKTKEITCPDCAYSIVYGAYDDITAQDYRRGVERGTLAPYIGDGRCLNSTLRLPGANDEGEPQTPITTSDDGQAPILVFVCKDGESCKGTNHTNNGKWKYSLLYPGPDGIFERFYRTLDDLLRNSLMPVKAELLLSDSLKNRINAHHKVLLQGQELLVNKLCYHLGGDNAPVESEFLTTHLYEPVQSAVSESDILVENKTYKWKILRSTTIITEQEYNDSPVQIGQFDPRGASPLPAIYPMPPTEVQYNQGGNYYHREYAHYYVERGSNSKVYYKVDWYLTPVLYSTPDSDHSRPT</sequence>
<evidence type="ECO:0000313" key="1">
    <source>
        <dbReference type="EMBL" id="UVR56802.1"/>
    </source>
</evidence>
<evidence type="ECO:0000313" key="2">
    <source>
        <dbReference type="Proteomes" id="UP001060330"/>
    </source>
</evidence>
<organism evidence="1 2">
    <name type="scientific">Bacteroides fragilis</name>
    <dbReference type="NCBI Taxonomy" id="817"/>
    <lineage>
        <taxon>Bacteria</taxon>
        <taxon>Pseudomonadati</taxon>
        <taxon>Bacteroidota</taxon>
        <taxon>Bacteroidia</taxon>
        <taxon>Bacteroidales</taxon>
        <taxon>Bacteroidaceae</taxon>
        <taxon>Bacteroides</taxon>
    </lineage>
</organism>
<dbReference type="Proteomes" id="UP001060330">
    <property type="component" value="Chromosome"/>
</dbReference>
<name>A0AAQ2NDX3_BACFG</name>
<gene>
    <name evidence="1" type="ORF">NXX45_01665</name>
</gene>
<dbReference type="EMBL" id="CP103216">
    <property type="protein sequence ID" value="UVR56802.1"/>
    <property type="molecule type" value="Genomic_DNA"/>
</dbReference>
<protein>
    <submittedName>
        <fullName evidence="1">Uncharacterized protein</fullName>
    </submittedName>
</protein>